<accession>A0A1Y1HPS9</accession>
<dbReference type="InterPro" id="IPR000120">
    <property type="entry name" value="Amidase"/>
</dbReference>
<dbReference type="InterPro" id="IPR036928">
    <property type="entry name" value="AS_sf"/>
</dbReference>
<dbReference type="Pfam" id="PF01425">
    <property type="entry name" value="Amidase"/>
    <property type="match status" value="1"/>
</dbReference>
<dbReference type="Gene3D" id="3.90.1300.10">
    <property type="entry name" value="Amidase signature (AS) domain"/>
    <property type="match status" value="1"/>
</dbReference>
<dbReference type="SUPFAM" id="SSF75304">
    <property type="entry name" value="Amidase signature (AS) enzymes"/>
    <property type="match status" value="1"/>
</dbReference>
<name>A0A1Y1HPS9_KLENI</name>
<protein>
    <submittedName>
        <fullName evidence="2">Amidase family protein</fullName>
    </submittedName>
</protein>
<dbReference type="PANTHER" id="PTHR11895:SF67">
    <property type="entry name" value="AMIDASE DOMAIN-CONTAINING PROTEIN"/>
    <property type="match status" value="1"/>
</dbReference>
<evidence type="ECO:0000313" key="3">
    <source>
        <dbReference type="Proteomes" id="UP000054558"/>
    </source>
</evidence>
<dbReference type="STRING" id="105231.A0A1Y1HPS9"/>
<dbReference type="OrthoDB" id="421993at2759"/>
<dbReference type="EMBL" id="DF236965">
    <property type="protein sequence ID" value="GAQ78616.1"/>
    <property type="molecule type" value="Genomic_DNA"/>
</dbReference>
<sequence>MAPGGVAPPLSEIDEMLAEQADIPYELKDVKAPRLAGLPLKLFAWAVESSWSSSILPKLKRDSNIPQILNERDWPDEPTFFPAHSTSSYVEESGVWPLQEANTRGNLATAVQALPAETSSGSGFQYWKIRDYANAYSTGSVTPVQVAERFIAAIEASQKQKPALNFLIAWSKDDILRQAEASKQRYAQGAPLSVLDGVPIAIKDEIDCLPHKTTGGTTWLADTRPVKEDAAIAARLKEAGALIVGKANMHEVGSGTFGINPHYGSPRNPHNPAHVTGGSSAGSAALVAAGLVPVALGVDGGGSVRIPASLCGIVGLKGTFGRVPVHGHIPITNSVGMSGPLAASVEDALIVYAAIAGPHPGNHHSLAQPAVRIPRLSGPGLTSLANVRIGRYQRYFEHADPEVVQVCTQAVRVLENELKAQFVDVVIPELEELRVGWTGTFPVESFSFLNYQYEHGKKALLGYDVRINSAVGRSFSGLDYVNAQKLRTRSLHHWAKVLEKVDIIVTPTSAKTAPLLKSDALATGDSDLTQALALTRFVVPGNFLGLPAISVPVGYDTKGLPVGLQLIGRPYAEATLLKVAAALEAIMSPSRKKPAIFYNLLSK</sequence>
<reference evidence="2 3" key="1">
    <citation type="journal article" date="2014" name="Nat. Commun.">
        <title>Klebsormidium flaccidum genome reveals primary factors for plant terrestrial adaptation.</title>
        <authorList>
            <person name="Hori K."/>
            <person name="Maruyama F."/>
            <person name="Fujisawa T."/>
            <person name="Togashi T."/>
            <person name="Yamamoto N."/>
            <person name="Seo M."/>
            <person name="Sato S."/>
            <person name="Yamada T."/>
            <person name="Mori H."/>
            <person name="Tajima N."/>
            <person name="Moriyama T."/>
            <person name="Ikeuchi M."/>
            <person name="Watanabe M."/>
            <person name="Wada H."/>
            <person name="Kobayashi K."/>
            <person name="Saito M."/>
            <person name="Masuda T."/>
            <person name="Sasaki-Sekimoto Y."/>
            <person name="Mashiguchi K."/>
            <person name="Awai K."/>
            <person name="Shimojima M."/>
            <person name="Masuda S."/>
            <person name="Iwai M."/>
            <person name="Nobusawa T."/>
            <person name="Narise T."/>
            <person name="Kondo S."/>
            <person name="Saito H."/>
            <person name="Sato R."/>
            <person name="Murakawa M."/>
            <person name="Ihara Y."/>
            <person name="Oshima-Yamada Y."/>
            <person name="Ohtaka K."/>
            <person name="Satoh M."/>
            <person name="Sonobe K."/>
            <person name="Ishii M."/>
            <person name="Ohtani R."/>
            <person name="Kanamori-Sato M."/>
            <person name="Honoki R."/>
            <person name="Miyazaki D."/>
            <person name="Mochizuki H."/>
            <person name="Umetsu J."/>
            <person name="Higashi K."/>
            <person name="Shibata D."/>
            <person name="Kamiya Y."/>
            <person name="Sato N."/>
            <person name="Nakamura Y."/>
            <person name="Tabata S."/>
            <person name="Ida S."/>
            <person name="Kurokawa K."/>
            <person name="Ohta H."/>
        </authorList>
    </citation>
    <scope>NUCLEOTIDE SEQUENCE [LARGE SCALE GENOMIC DNA]</scope>
    <source>
        <strain evidence="2 3">NIES-2285</strain>
    </source>
</reference>
<dbReference type="AlphaFoldDB" id="A0A1Y1HPS9"/>
<gene>
    <name evidence="2" type="ORF">KFL_000160190</name>
</gene>
<dbReference type="OMA" id="PGWHIDG"/>
<dbReference type="GO" id="GO:0003824">
    <property type="term" value="F:catalytic activity"/>
    <property type="evidence" value="ECO:0007669"/>
    <property type="project" value="InterPro"/>
</dbReference>
<dbReference type="PANTHER" id="PTHR11895">
    <property type="entry name" value="TRANSAMIDASE"/>
    <property type="match status" value="1"/>
</dbReference>
<proteinExistence type="predicted"/>
<dbReference type="Proteomes" id="UP000054558">
    <property type="component" value="Unassembled WGS sequence"/>
</dbReference>
<feature type="domain" description="Amidase" evidence="1">
    <location>
        <begin position="149"/>
        <end position="577"/>
    </location>
</feature>
<organism evidence="2 3">
    <name type="scientific">Klebsormidium nitens</name>
    <name type="common">Green alga</name>
    <name type="synonym">Ulothrix nitens</name>
    <dbReference type="NCBI Taxonomy" id="105231"/>
    <lineage>
        <taxon>Eukaryota</taxon>
        <taxon>Viridiplantae</taxon>
        <taxon>Streptophyta</taxon>
        <taxon>Klebsormidiophyceae</taxon>
        <taxon>Klebsormidiales</taxon>
        <taxon>Klebsormidiaceae</taxon>
        <taxon>Klebsormidium</taxon>
    </lineage>
</organism>
<keyword evidence="3" id="KW-1185">Reference proteome</keyword>
<evidence type="ECO:0000259" key="1">
    <source>
        <dbReference type="Pfam" id="PF01425"/>
    </source>
</evidence>
<dbReference type="InterPro" id="IPR023631">
    <property type="entry name" value="Amidase_dom"/>
</dbReference>
<evidence type="ECO:0000313" key="2">
    <source>
        <dbReference type="EMBL" id="GAQ78616.1"/>
    </source>
</evidence>